<evidence type="ECO:0000256" key="11">
    <source>
        <dbReference type="ARBA" id="ARBA00023012"/>
    </source>
</evidence>
<reference evidence="16" key="2">
    <citation type="submission" date="2021-04" db="EMBL/GenBank/DDBJ databases">
        <authorList>
            <person name="Gilroy R."/>
        </authorList>
    </citation>
    <scope>NUCLEOTIDE SEQUENCE</scope>
    <source>
        <strain evidence="16">ChiGjej1B1-14440</strain>
    </source>
</reference>
<dbReference type="SUPFAM" id="SSF47384">
    <property type="entry name" value="Homodimeric domain of signal transducing histidine kinase"/>
    <property type="match status" value="1"/>
</dbReference>
<evidence type="ECO:0000256" key="6">
    <source>
        <dbReference type="ARBA" id="ARBA00022553"/>
    </source>
</evidence>
<dbReference type="CDD" id="cd00075">
    <property type="entry name" value="HATPase"/>
    <property type="match status" value="1"/>
</dbReference>
<evidence type="ECO:0000259" key="14">
    <source>
        <dbReference type="PROSITE" id="PS50109"/>
    </source>
</evidence>
<dbReference type="Gene3D" id="6.10.340.10">
    <property type="match status" value="1"/>
</dbReference>
<evidence type="ECO:0000256" key="2">
    <source>
        <dbReference type="ARBA" id="ARBA00004236"/>
    </source>
</evidence>
<dbReference type="Gene3D" id="1.10.287.130">
    <property type="match status" value="1"/>
</dbReference>
<dbReference type="InterPro" id="IPR005467">
    <property type="entry name" value="His_kinase_dom"/>
</dbReference>
<dbReference type="Pfam" id="PF02518">
    <property type="entry name" value="HATPase_c"/>
    <property type="match status" value="1"/>
</dbReference>
<dbReference type="SUPFAM" id="SSF55874">
    <property type="entry name" value="ATPase domain of HSP90 chaperone/DNA topoisomerase II/histidine kinase"/>
    <property type="match status" value="1"/>
</dbReference>
<comment type="caution">
    <text evidence="16">The sequence shown here is derived from an EMBL/GenBank/DDBJ whole genome shotgun (WGS) entry which is preliminary data.</text>
</comment>
<evidence type="ECO:0000313" key="16">
    <source>
        <dbReference type="EMBL" id="HIX81239.1"/>
    </source>
</evidence>
<keyword evidence="10" id="KW-0067">ATP-binding</keyword>
<proteinExistence type="predicted"/>
<keyword evidence="8" id="KW-0547">Nucleotide-binding</keyword>
<dbReference type="InterPro" id="IPR003594">
    <property type="entry name" value="HATPase_dom"/>
</dbReference>
<keyword evidence="12 13" id="KW-0472">Membrane</keyword>
<keyword evidence="5" id="KW-1003">Cell membrane</keyword>
<gene>
    <name evidence="16" type="ORF">H9980_04605</name>
</gene>
<dbReference type="FunFam" id="3.30.565.10:FF:000023">
    <property type="entry name" value="PAS domain-containing sensor histidine kinase"/>
    <property type="match status" value="1"/>
</dbReference>
<evidence type="ECO:0000256" key="13">
    <source>
        <dbReference type="SAM" id="Phobius"/>
    </source>
</evidence>
<name>A0A9D2BN24_9FIRM</name>
<dbReference type="Proteomes" id="UP000886724">
    <property type="component" value="Unassembled WGS sequence"/>
</dbReference>
<evidence type="ECO:0000256" key="10">
    <source>
        <dbReference type="ARBA" id="ARBA00022840"/>
    </source>
</evidence>
<dbReference type="PROSITE" id="PS50885">
    <property type="entry name" value="HAMP"/>
    <property type="match status" value="1"/>
</dbReference>
<feature type="transmembrane region" description="Helical" evidence="13">
    <location>
        <begin position="20"/>
        <end position="41"/>
    </location>
</feature>
<dbReference type="SMART" id="SM00388">
    <property type="entry name" value="HisKA"/>
    <property type="match status" value="1"/>
</dbReference>
<dbReference type="InterPro" id="IPR003661">
    <property type="entry name" value="HisK_dim/P_dom"/>
</dbReference>
<dbReference type="GO" id="GO:0000155">
    <property type="term" value="F:phosphorelay sensor kinase activity"/>
    <property type="evidence" value="ECO:0007669"/>
    <property type="project" value="InterPro"/>
</dbReference>
<keyword evidence="9 16" id="KW-0418">Kinase</keyword>
<evidence type="ECO:0000256" key="5">
    <source>
        <dbReference type="ARBA" id="ARBA00022475"/>
    </source>
</evidence>
<dbReference type="PANTHER" id="PTHR43711">
    <property type="entry name" value="TWO-COMPONENT HISTIDINE KINASE"/>
    <property type="match status" value="1"/>
</dbReference>
<comment type="subcellular location">
    <subcellularLocation>
        <location evidence="2">Cell membrane</location>
    </subcellularLocation>
    <subcellularLocation>
        <location evidence="3">Membrane raft</location>
        <topology evidence="3">Multi-pass membrane protein</topology>
    </subcellularLocation>
</comment>
<evidence type="ECO:0000313" key="17">
    <source>
        <dbReference type="Proteomes" id="UP000886724"/>
    </source>
</evidence>
<keyword evidence="11" id="KW-0902">Two-component regulatory system</keyword>
<sequence>MKNINTKEIHHSIFSIKRYIIFFLILCLVITCCILLFVNGIDIQLTNKKWNAISTFISVIIFSLVFTIIDGIYHKITIEKPLKSLLEASQKIIKGDFSARVEPLHGLQKRNEMDIIIQNFNNMAEELASIETLRTDFIANVSHELKTPISIIKNNADFMQSDKISDEERKEYAKIISDSSKNLSNLITNILRLNKLENQKIFLNSKKFNLSEQLIQCMLKFESIWEEKDIDIQVDIDENMMIYGDEELLDIVWNNLLSNAFKFTEAKGTVAIMAKKENENIVVSIKDTGCGISEKVGKHIFDKFYQGDTSHATKGNGLGLALVKRIIEIMNYEISVESVVNKGTVFTVKINNDHHEI</sequence>
<evidence type="ECO:0000259" key="15">
    <source>
        <dbReference type="PROSITE" id="PS50885"/>
    </source>
</evidence>
<dbReference type="PRINTS" id="PR00344">
    <property type="entry name" value="BCTRLSENSOR"/>
</dbReference>
<dbReference type="GO" id="GO:0005524">
    <property type="term" value="F:ATP binding"/>
    <property type="evidence" value="ECO:0007669"/>
    <property type="project" value="UniProtKB-KW"/>
</dbReference>
<dbReference type="SMART" id="SM00387">
    <property type="entry name" value="HATPase_c"/>
    <property type="match status" value="1"/>
</dbReference>
<organism evidence="16 17">
    <name type="scientific">Candidatus Erysipelatoclostridium merdavium</name>
    <dbReference type="NCBI Taxonomy" id="2838566"/>
    <lineage>
        <taxon>Bacteria</taxon>
        <taxon>Bacillati</taxon>
        <taxon>Bacillota</taxon>
        <taxon>Erysipelotrichia</taxon>
        <taxon>Erysipelotrichales</taxon>
        <taxon>Erysipelotrichales incertae sedis</taxon>
    </lineage>
</organism>
<evidence type="ECO:0000256" key="9">
    <source>
        <dbReference type="ARBA" id="ARBA00022777"/>
    </source>
</evidence>
<dbReference type="InterPro" id="IPR036890">
    <property type="entry name" value="HATPase_C_sf"/>
</dbReference>
<dbReference type="SMART" id="SM00304">
    <property type="entry name" value="HAMP"/>
    <property type="match status" value="1"/>
</dbReference>
<dbReference type="CDD" id="cd06225">
    <property type="entry name" value="HAMP"/>
    <property type="match status" value="1"/>
</dbReference>
<dbReference type="EMBL" id="DXET01000103">
    <property type="protein sequence ID" value="HIX81239.1"/>
    <property type="molecule type" value="Genomic_DNA"/>
</dbReference>
<dbReference type="CDD" id="cd00082">
    <property type="entry name" value="HisKA"/>
    <property type="match status" value="1"/>
</dbReference>
<evidence type="ECO:0000256" key="8">
    <source>
        <dbReference type="ARBA" id="ARBA00022741"/>
    </source>
</evidence>
<feature type="domain" description="Histidine kinase" evidence="14">
    <location>
        <begin position="140"/>
        <end position="354"/>
    </location>
</feature>
<dbReference type="AlphaFoldDB" id="A0A9D2BN24"/>
<keyword evidence="13" id="KW-0812">Transmembrane</keyword>
<dbReference type="PANTHER" id="PTHR43711:SF26">
    <property type="entry name" value="SENSOR HISTIDINE KINASE RCSC"/>
    <property type="match status" value="1"/>
</dbReference>
<dbReference type="EC" id="2.7.13.3" evidence="4"/>
<dbReference type="FunFam" id="1.10.287.130:FF:000001">
    <property type="entry name" value="Two-component sensor histidine kinase"/>
    <property type="match status" value="1"/>
</dbReference>
<evidence type="ECO:0000256" key="4">
    <source>
        <dbReference type="ARBA" id="ARBA00012438"/>
    </source>
</evidence>
<dbReference type="InterPro" id="IPR004358">
    <property type="entry name" value="Sig_transdc_His_kin-like_C"/>
</dbReference>
<feature type="transmembrane region" description="Helical" evidence="13">
    <location>
        <begin position="53"/>
        <end position="73"/>
    </location>
</feature>
<dbReference type="SUPFAM" id="SSF158472">
    <property type="entry name" value="HAMP domain-like"/>
    <property type="match status" value="1"/>
</dbReference>
<dbReference type="Pfam" id="PF00672">
    <property type="entry name" value="HAMP"/>
    <property type="match status" value="1"/>
</dbReference>
<feature type="domain" description="HAMP" evidence="15">
    <location>
        <begin position="76"/>
        <end position="132"/>
    </location>
</feature>
<dbReference type="InterPro" id="IPR003660">
    <property type="entry name" value="HAMP_dom"/>
</dbReference>
<accession>A0A9D2BN24</accession>
<dbReference type="Gene3D" id="3.30.565.10">
    <property type="entry name" value="Histidine kinase-like ATPase, C-terminal domain"/>
    <property type="match status" value="1"/>
</dbReference>
<dbReference type="Pfam" id="PF00512">
    <property type="entry name" value="HisKA"/>
    <property type="match status" value="1"/>
</dbReference>
<comment type="catalytic activity">
    <reaction evidence="1">
        <text>ATP + protein L-histidine = ADP + protein N-phospho-L-histidine.</text>
        <dbReference type="EC" id="2.7.13.3"/>
    </reaction>
</comment>
<dbReference type="InterPro" id="IPR036097">
    <property type="entry name" value="HisK_dim/P_sf"/>
</dbReference>
<evidence type="ECO:0000256" key="7">
    <source>
        <dbReference type="ARBA" id="ARBA00022679"/>
    </source>
</evidence>
<protein>
    <recommendedName>
        <fullName evidence="4">histidine kinase</fullName>
        <ecNumber evidence="4">2.7.13.3</ecNumber>
    </recommendedName>
</protein>
<dbReference type="PROSITE" id="PS50109">
    <property type="entry name" value="HIS_KIN"/>
    <property type="match status" value="1"/>
</dbReference>
<dbReference type="GO" id="GO:0005886">
    <property type="term" value="C:plasma membrane"/>
    <property type="evidence" value="ECO:0007669"/>
    <property type="project" value="UniProtKB-SubCell"/>
</dbReference>
<evidence type="ECO:0000256" key="3">
    <source>
        <dbReference type="ARBA" id="ARBA00004314"/>
    </source>
</evidence>
<dbReference type="InterPro" id="IPR050736">
    <property type="entry name" value="Sensor_HK_Regulatory"/>
</dbReference>
<evidence type="ECO:0000256" key="1">
    <source>
        <dbReference type="ARBA" id="ARBA00000085"/>
    </source>
</evidence>
<keyword evidence="13" id="KW-1133">Transmembrane helix</keyword>
<dbReference type="GO" id="GO:0045121">
    <property type="term" value="C:membrane raft"/>
    <property type="evidence" value="ECO:0007669"/>
    <property type="project" value="UniProtKB-SubCell"/>
</dbReference>
<keyword evidence="6" id="KW-0597">Phosphoprotein</keyword>
<reference evidence="16" key="1">
    <citation type="journal article" date="2021" name="PeerJ">
        <title>Extensive microbial diversity within the chicken gut microbiome revealed by metagenomics and culture.</title>
        <authorList>
            <person name="Gilroy R."/>
            <person name="Ravi A."/>
            <person name="Getino M."/>
            <person name="Pursley I."/>
            <person name="Horton D.L."/>
            <person name="Alikhan N.F."/>
            <person name="Baker D."/>
            <person name="Gharbi K."/>
            <person name="Hall N."/>
            <person name="Watson M."/>
            <person name="Adriaenssens E.M."/>
            <person name="Foster-Nyarko E."/>
            <person name="Jarju S."/>
            <person name="Secka A."/>
            <person name="Antonio M."/>
            <person name="Oren A."/>
            <person name="Chaudhuri R.R."/>
            <person name="La Ragione R."/>
            <person name="Hildebrand F."/>
            <person name="Pallen M.J."/>
        </authorList>
    </citation>
    <scope>NUCLEOTIDE SEQUENCE</scope>
    <source>
        <strain evidence="16">ChiGjej1B1-14440</strain>
    </source>
</reference>
<evidence type="ECO:0000256" key="12">
    <source>
        <dbReference type="ARBA" id="ARBA00023136"/>
    </source>
</evidence>
<keyword evidence="7" id="KW-0808">Transferase</keyword>